<dbReference type="InterPro" id="IPR036259">
    <property type="entry name" value="MFS_trans_sf"/>
</dbReference>
<dbReference type="GO" id="GO:0008643">
    <property type="term" value="P:carbohydrate transport"/>
    <property type="evidence" value="ECO:0007669"/>
    <property type="project" value="InterPro"/>
</dbReference>
<gene>
    <name evidence="3" type="ORF">PHAECO_LOCUS606</name>
</gene>
<organism evidence="3 4">
    <name type="scientific">Phaedon cochleariae</name>
    <name type="common">Mustard beetle</name>
    <dbReference type="NCBI Taxonomy" id="80249"/>
    <lineage>
        <taxon>Eukaryota</taxon>
        <taxon>Metazoa</taxon>
        <taxon>Ecdysozoa</taxon>
        <taxon>Arthropoda</taxon>
        <taxon>Hexapoda</taxon>
        <taxon>Insecta</taxon>
        <taxon>Pterygota</taxon>
        <taxon>Neoptera</taxon>
        <taxon>Endopterygota</taxon>
        <taxon>Coleoptera</taxon>
        <taxon>Polyphaga</taxon>
        <taxon>Cucujiformia</taxon>
        <taxon>Chrysomeloidea</taxon>
        <taxon>Chrysomelidae</taxon>
        <taxon>Chrysomelinae</taxon>
        <taxon>Chrysomelini</taxon>
        <taxon>Phaedon</taxon>
    </lineage>
</organism>
<evidence type="ECO:0000313" key="4">
    <source>
        <dbReference type="Proteomes" id="UP001153737"/>
    </source>
</evidence>
<feature type="transmembrane region" description="Helical" evidence="2">
    <location>
        <begin position="185"/>
        <end position="209"/>
    </location>
</feature>
<dbReference type="InterPro" id="IPR011701">
    <property type="entry name" value="MFS"/>
</dbReference>
<dbReference type="Gene3D" id="1.20.1250.20">
    <property type="entry name" value="MFS general substrate transporter like domains"/>
    <property type="match status" value="1"/>
</dbReference>
<reference evidence="3" key="1">
    <citation type="submission" date="2022-01" db="EMBL/GenBank/DDBJ databases">
        <authorList>
            <person name="King R."/>
        </authorList>
    </citation>
    <scope>NUCLEOTIDE SEQUENCE</scope>
</reference>
<dbReference type="SUPFAM" id="SSF103473">
    <property type="entry name" value="MFS general substrate transporter"/>
    <property type="match status" value="1"/>
</dbReference>
<feature type="transmembrane region" description="Helical" evidence="2">
    <location>
        <begin position="229"/>
        <end position="247"/>
    </location>
</feature>
<dbReference type="InterPro" id="IPR039672">
    <property type="entry name" value="MFS_2"/>
</dbReference>
<proteinExistence type="inferred from homology"/>
<keyword evidence="2" id="KW-1133">Transmembrane helix</keyword>
<feature type="transmembrane region" description="Helical" evidence="2">
    <location>
        <begin position="361"/>
        <end position="380"/>
    </location>
</feature>
<feature type="transmembrane region" description="Helical" evidence="2">
    <location>
        <begin position="286"/>
        <end position="309"/>
    </location>
</feature>
<evidence type="ECO:0000256" key="2">
    <source>
        <dbReference type="SAM" id="Phobius"/>
    </source>
</evidence>
<name>A0A9P0DCK9_PHACE</name>
<feature type="transmembrane region" description="Helical" evidence="2">
    <location>
        <begin position="21"/>
        <end position="40"/>
    </location>
</feature>
<dbReference type="Pfam" id="PF07690">
    <property type="entry name" value="MFS_1"/>
    <property type="match status" value="1"/>
</dbReference>
<reference evidence="3" key="2">
    <citation type="submission" date="2022-10" db="EMBL/GenBank/DDBJ databases">
        <authorList>
            <consortium name="ENA_rothamsted_submissions"/>
            <consortium name="culmorum"/>
            <person name="King R."/>
        </authorList>
    </citation>
    <scope>NUCLEOTIDE SEQUENCE</scope>
</reference>
<keyword evidence="2" id="KW-0812">Transmembrane</keyword>
<keyword evidence="2" id="KW-0472">Membrane</keyword>
<keyword evidence="4" id="KW-1185">Reference proteome</keyword>
<comment type="similarity">
    <text evidence="1">Belongs to the major facilitator superfamily.</text>
</comment>
<feature type="transmembrane region" description="Helical" evidence="2">
    <location>
        <begin position="131"/>
        <end position="152"/>
    </location>
</feature>
<dbReference type="EMBL" id="OU896707">
    <property type="protein sequence ID" value="CAH1115973.1"/>
    <property type="molecule type" value="Genomic_DNA"/>
</dbReference>
<feature type="transmembrane region" description="Helical" evidence="2">
    <location>
        <begin position="90"/>
        <end position="111"/>
    </location>
</feature>
<dbReference type="PANTHER" id="PTHR11328">
    <property type="entry name" value="MAJOR FACILITATOR SUPERFAMILY DOMAIN-CONTAINING PROTEIN"/>
    <property type="match status" value="1"/>
</dbReference>
<dbReference type="AlphaFoldDB" id="A0A9P0DCK9"/>
<feature type="transmembrane region" description="Helical" evidence="2">
    <location>
        <begin position="46"/>
        <end position="69"/>
    </location>
</feature>
<sequence length="395" mass="43910">MDSLATPLAGWVLDYFGHRRIWHFGGTIAVSIGFCLIFSLDPVTFSMAVFVYYMLAITLFQVGWAMVQISHLSIIPEISTSHTHSSELTAIRYTASVCCSISVYLITLIILGNDGETEVIGPSDFYKFKEIALIITFIGLLSSMLFYCGLLGTYENEYEVIREADPEDMKQPSNQIGKHVLRSCVIYLVSIMYMTSRLFTTLNLIYMPLYIDERGSFNVENKERMRQTIASVPLVSYIASFLTAIFLKFRLRILTDKVTYFLGSLCGLMASVWIGIGISAVLDAELYIIAISIGISSSSTMVSSLCITANFVKRNGYGGGLVYSVVTFTDKLISGLVVLIVQNLQCSPRSLCPNFYKNVLTYIGAVVSILGLLSLALLQYHLKKNVLKMKPETGH</sequence>
<protein>
    <recommendedName>
        <fullName evidence="5">Major facilitator superfamily domain-containing protein 12-like</fullName>
    </recommendedName>
</protein>
<accession>A0A9P0DCK9</accession>
<dbReference type="OrthoDB" id="1730117at2759"/>
<evidence type="ECO:0000313" key="3">
    <source>
        <dbReference type="EMBL" id="CAH1115973.1"/>
    </source>
</evidence>
<dbReference type="GO" id="GO:0005886">
    <property type="term" value="C:plasma membrane"/>
    <property type="evidence" value="ECO:0007669"/>
    <property type="project" value="TreeGrafter"/>
</dbReference>
<feature type="transmembrane region" description="Helical" evidence="2">
    <location>
        <begin position="259"/>
        <end position="280"/>
    </location>
</feature>
<dbReference type="PANTHER" id="PTHR11328:SF49">
    <property type="entry name" value="MAJOR FACILITATOR SUPERFAMILY DOMAIN-CONTAINING PROTEIN 12-LIKE PROTEIN"/>
    <property type="match status" value="1"/>
</dbReference>
<dbReference type="GO" id="GO:0015293">
    <property type="term" value="F:symporter activity"/>
    <property type="evidence" value="ECO:0007669"/>
    <property type="project" value="InterPro"/>
</dbReference>
<evidence type="ECO:0000256" key="1">
    <source>
        <dbReference type="ARBA" id="ARBA00008335"/>
    </source>
</evidence>
<feature type="transmembrane region" description="Helical" evidence="2">
    <location>
        <begin position="321"/>
        <end position="341"/>
    </location>
</feature>
<evidence type="ECO:0008006" key="5">
    <source>
        <dbReference type="Google" id="ProtNLM"/>
    </source>
</evidence>
<dbReference type="Proteomes" id="UP001153737">
    <property type="component" value="Chromosome 1"/>
</dbReference>